<accession>A0ABT9C8U1</accession>
<reference evidence="2 3" key="1">
    <citation type="submission" date="2023-07" db="EMBL/GenBank/DDBJ databases">
        <title>Paenibacillus sp. JX-17 nov. isolated from soil.</title>
        <authorList>
            <person name="Wan Y."/>
            <person name="Liu B."/>
        </authorList>
    </citation>
    <scope>NUCLEOTIDE SEQUENCE [LARGE SCALE GENOMIC DNA]</scope>
    <source>
        <strain evidence="2 3">JX-17</strain>
    </source>
</reference>
<dbReference type="EMBL" id="JAUQTB010000002">
    <property type="protein sequence ID" value="MDO7905674.1"/>
    <property type="molecule type" value="Genomic_DNA"/>
</dbReference>
<evidence type="ECO:0008006" key="4">
    <source>
        <dbReference type="Google" id="ProtNLM"/>
    </source>
</evidence>
<keyword evidence="3" id="KW-1185">Reference proteome</keyword>
<dbReference type="RefSeq" id="WP_305022878.1">
    <property type="nucleotide sequence ID" value="NZ_JAUQTB010000002.1"/>
</dbReference>
<dbReference type="Proteomes" id="UP001240171">
    <property type="component" value="Unassembled WGS sequence"/>
</dbReference>
<organism evidence="2 3">
    <name type="scientific">Paenibacillus lacisoli</name>
    <dbReference type="NCBI Taxonomy" id="3064525"/>
    <lineage>
        <taxon>Bacteria</taxon>
        <taxon>Bacillati</taxon>
        <taxon>Bacillota</taxon>
        <taxon>Bacilli</taxon>
        <taxon>Bacillales</taxon>
        <taxon>Paenibacillaceae</taxon>
        <taxon>Paenibacillus</taxon>
    </lineage>
</organism>
<evidence type="ECO:0000313" key="3">
    <source>
        <dbReference type="Proteomes" id="UP001240171"/>
    </source>
</evidence>
<name>A0ABT9C8U1_9BACL</name>
<comment type="caution">
    <text evidence="2">The sequence shown here is derived from an EMBL/GenBank/DDBJ whole genome shotgun (WGS) entry which is preliminary data.</text>
</comment>
<proteinExistence type="predicted"/>
<protein>
    <recommendedName>
        <fullName evidence="4">Copper amine oxidase-like N-terminal domain-containing protein</fullName>
    </recommendedName>
</protein>
<keyword evidence="1" id="KW-0732">Signal</keyword>
<gene>
    <name evidence="2" type="ORF">Q5741_04515</name>
</gene>
<feature type="chain" id="PRO_5045290532" description="Copper amine oxidase-like N-terminal domain-containing protein" evidence="1">
    <location>
        <begin position="26"/>
        <end position="174"/>
    </location>
</feature>
<evidence type="ECO:0000313" key="2">
    <source>
        <dbReference type="EMBL" id="MDO7905674.1"/>
    </source>
</evidence>
<evidence type="ECO:0000256" key="1">
    <source>
        <dbReference type="SAM" id="SignalP"/>
    </source>
</evidence>
<sequence>MIKTTWKLTLFTLLIALMTASVATAQGEEPGKTAAVQTTAEHQTVFINQLIQDNGELYIDKDPIQWYEGAAADKAFKENEPDNELDGAPDGYYIVNTAQDHDKIKVAPDAKVLMQIFDHTGKVEDVDVKWNEVISLAQFEAAYHKTAVLDLSQFPYHLTIENGVVTEIVQQYIP</sequence>
<feature type="signal peptide" evidence="1">
    <location>
        <begin position="1"/>
        <end position="25"/>
    </location>
</feature>